<sequence length="124" mass="13670">MTTELNCRPTRNPRYSGRAGPMSDAPWGHPLSPELRRGCLGKFLQCKTPFLFLQSDELVPHVPGISPAEAPGARRIVWVFPQTQGGVQIPEPSPKRECNGFSEHSLWAATFTRGQGLVAVRLGY</sequence>
<reference evidence="2" key="1">
    <citation type="journal article" date="2021" name="Genome Biol. Evol.">
        <title>A High-Quality Reference Genome for a Parasitic Bivalve with Doubly Uniparental Inheritance (Bivalvia: Unionida).</title>
        <authorList>
            <person name="Smith C.H."/>
        </authorList>
    </citation>
    <scope>NUCLEOTIDE SEQUENCE</scope>
    <source>
        <strain evidence="2">CHS0354</strain>
    </source>
</reference>
<reference evidence="2" key="2">
    <citation type="journal article" date="2021" name="Genome Biol. Evol.">
        <title>Developing a high-quality reference genome for a parasitic bivalve with doubly uniparental inheritance (Bivalvia: Unionida).</title>
        <authorList>
            <person name="Smith C.H."/>
        </authorList>
    </citation>
    <scope>NUCLEOTIDE SEQUENCE</scope>
    <source>
        <strain evidence="2">CHS0354</strain>
        <tissue evidence="2">Mantle</tissue>
    </source>
</reference>
<protein>
    <submittedName>
        <fullName evidence="2">Uncharacterized protein</fullName>
    </submittedName>
</protein>
<dbReference type="AlphaFoldDB" id="A0AAE0W5M9"/>
<dbReference type="EMBL" id="JAEAOA010000389">
    <property type="protein sequence ID" value="KAK3601994.1"/>
    <property type="molecule type" value="Genomic_DNA"/>
</dbReference>
<keyword evidence="3" id="KW-1185">Reference proteome</keyword>
<evidence type="ECO:0000313" key="2">
    <source>
        <dbReference type="EMBL" id="KAK3601994.1"/>
    </source>
</evidence>
<gene>
    <name evidence="2" type="ORF">CHS0354_005523</name>
</gene>
<dbReference type="Proteomes" id="UP001195483">
    <property type="component" value="Unassembled WGS sequence"/>
</dbReference>
<evidence type="ECO:0000313" key="3">
    <source>
        <dbReference type="Proteomes" id="UP001195483"/>
    </source>
</evidence>
<evidence type="ECO:0000256" key="1">
    <source>
        <dbReference type="SAM" id="MobiDB-lite"/>
    </source>
</evidence>
<comment type="caution">
    <text evidence="2">The sequence shown here is derived from an EMBL/GenBank/DDBJ whole genome shotgun (WGS) entry which is preliminary data.</text>
</comment>
<reference evidence="2" key="3">
    <citation type="submission" date="2023-05" db="EMBL/GenBank/DDBJ databases">
        <authorList>
            <person name="Smith C.H."/>
        </authorList>
    </citation>
    <scope>NUCLEOTIDE SEQUENCE</scope>
    <source>
        <strain evidence="2">CHS0354</strain>
        <tissue evidence="2">Mantle</tissue>
    </source>
</reference>
<name>A0AAE0W5M9_9BIVA</name>
<organism evidence="2 3">
    <name type="scientific">Potamilus streckersoni</name>
    <dbReference type="NCBI Taxonomy" id="2493646"/>
    <lineage>
        <taxon>Eukaryota</taxon>
        <taxon>Metazoa</taxon>
        <taxon>Spiralia</taxon>
        <taxon>Lophotrochozoa</taxon>
        <taxon>Mollusca</taxon>
        <taxon>Bivalvia</taxon>
        <taxon>Autobranchia</taxon>
        <taxon>Heteroconchia</taxon>
        <taxon>Palaeoheterodonta</taxon>
        <taxon>Unionida</taxon>
        <taxon>Unionoidea</taxon>
        <taxon>Unionidae</taxon>
        <taxon>Ambleminae</taxon>
        <taxon>Lampsilini</taxon>
        <taxon>Potamilus</taxon>
    </lineage>
</organism>
<proteinExistence type="predicted"/>
<feature type="region of interest" description="Disordered" evidence="1">
    <location>
        <begin position="1"/>
        <end position="28"/>
    </location>
</feature>
<accession>A0AAE0W5M9</accession>